<dbReference type="EMBL" id="QFNF01000009">
    <property type="protein sequence ID" value="PZO79022.1"/>
    <property type="molecule type" value="Genomic_DNA"/>
</dbReference>
<dbReference type="PANTHER" id="PTHR30576:SF0">
    <property type="entry name" value="UNDECAPRENYL-PHOSPHATE N-ACETYLGALACTOSAMINYL 1-PHOSPHATE TRANSFERASE-RELATED"/>
    <property type="match status" value="1"/>
</dbReference>
<protein>
    <submittedName>
        <fullName evidence="5">Polyprenyl glycosylphosphotransferase</fullName>
    </submittedName>
</protein>
<dbReference type="InterPro" id="IPR003362">
    <property type="entry name" value="Bact_transf"/>
</dbReference>
<feature type="domain" description="Bacterial sugar transferase" evidence="4">
    <location>
        <begin position="234"/>
        <end position="420"/>
    </location>
</feature>
<dbReference type="Proteomes" id="UP000248614">
    <property type="component" value="Unassembled WGS sequence"/>
</dbReference>
<keyword evidence="5" id="KW-0808">Transferase</keyword>
<feature type="transmembrane region" description="Helical" evidence="3">
    <location>
        <begin position="106"/>
        <end position="125"/>
    </location>
</feature>
<evidence type="ECO:0000259" key="4">
    <source>
        <dbReference type="Pfam" id="PF02397"/>
    </source>
</evidence>
<dbReference type="AlphaFoldDB" id="A0A2W4ZEG4"/>
<evidence type="ECO:0000256" key="1">
    <source>
        <dbReference type="ARBA" id="ARBA00006464"/>
    </source>
</evidence>
<sequence>MTRASISRQSHWQRLRWQVVWGLVAAIAPLTMRFLIVGPSALEKGLTSSVNAFWCSVIAVFIGIMLIRNVGRYPGVEKASAIIPSFSVSFGLIVVALLMLRLDYSRWVLAGGYVSAIFIFHLGYAQIFSRKRFKIGVVPLGDGVQALMAIPGIEWVLIEAPDTMLDHVQAIAVDLRIDLPDVWDKRIADFALTDIPVYHSKHLIESLTGRVELEHLSETSYGTLSPPEAYMLPKHVVDRLMALVVLILLTPVLLAVAVLIRLDSPGPSIFRQQRIGFRGIPFTVYKFRTMRTRVVDSAGARDDAITRSNDDRITRLGRFLRRSRIDELPQIINILQGKMSWIGPRPEAAVLSKWYEDEIPFYRYRHVVRPGITGWAQVMQGHVADVSEVRSKLYYDFYYIKNFSLWIDSLIVFRTMVTMMTGFGAK</sequence>
<dbReference type="Pfam" id="PF02397">
    <property type="entry name" value="Bac_transf"/>
    <property type="match status" value="1"/>
</dbReference>
<keyword evidence="3" id="KW-1133">Transmembrane helix</keyword>
<keyword evidence="2" id="KW-0270">Exopolysaccharide synthesis</keyword>
<comment type="similarity">
    <text evidence="1">Belongs to the bacterial sugar transferase family.</text>
</comment>
<evidence type="ECO:0000256" key="3">
    <source>
        <dbReference type="SAM" id="Phobius"/>
    </source>
</evidence>
<dbReference type="GO" id="GO:0016780">
    <property type="term" value="F:phosphotransferase activity, for other substituted phosphate groups"/>
    <property type="evidence" value="ECO:0007669"/>
    <property type="project" value="TreeGrafter"/>
</dbReference>
<reference evidence="5 6" key="1">
    <citation type="submission" date="2017-08" db="EMBL/GenBank/DDBJ databases">
        <title>Infants hospitalized years apart are colonized by the same room-sourced microbial strains.</title>
        <authorList>
            <person name="Brooks B."/>
            <person name="Olm M.R."/>
            <person name="Firek B.A."/>
            <person name="Baker R."/>
            <person name="Thomas B.C."/>
            <person name="Morowitz M.J."/>
            <person name="Banfield J.F."/>
        </authorList>
    </citation>
    <scope>NUCLEOTIDE SEQUENCE [LARGE SCALE GENOMIC DNA]</scope>
    <source>
        <strain evidence="5">S2_018_000_R3_110</strain>
    </source>
</reference>
<feature type="transmembrane region" description="Helical" evidence="3">
    <location>
        <begin position="240"/>
        <end position="262"/>
    </location>
</feature>
<evidence type="ECO:0000256" key="2">
    <source>
        <dbReference type="ARBA" id="ARBA00023169"/>
    </source>
</evidence>
<feature type="transmembrane region" description="Helical" evidence="3">
    <location>
        <begin position="48"/>
        <end position="67"/>
    </location>
</feature>
<feature type="transmembrane region" description="Helical" evidence="3">
    <location>
        <begin position="79"/>
        <end position="100"/>
    </location>
</feature>
<dbReference type="GO" id="GO:0000271">
    <property type="term" value="P:polysaccharide biosynthetic process"/>
    <property type="evidence" value="ECO:0007669"/>
    <property type="project" value="UniProtKB-KW"/>
</dbReference>
<organism evidence="5 6">
    <name type="scientific">Sphingomonas hengshuiensis</name>
    <dbReference type="NCBI Taxonomy" id="1609977"/>
    <lineage>
        <taxon>Bacteria</taxon>
        <taxon>Pseudomonadati</taxon>
        <taxon>Pseudomonadota</taxon>
        <taxon>Alphaproteobacteria</taxon>
        <taxon>Sphingomonadales</taxon>
        <taxon>Sphingomonadaceae</taxon>
        <taxon>Sphingomonas</taxon>
    </lineage>
</organism>
<comment type="caution">
    <text evidence="5">The sequence shown here is derived from an EMBL/GenBank/DDBJ whole genome shotgun (WGS) entry which is preliminary data.</text>
</comment>
<proteinExistence type="inferred from homology"/>
<feature type="transmembrane region" description="Helical" evidence="3">
    <location>
        <begin position="20"/>
        <end position="42"/>
    </location>
</feature>
<evidence type="ECO:0000313" key="5">
    <source>
        <dbReference type="EMBL" id="PZO79022.1"/>
    </source>
</evidence>
<accession>A0A2W4ZEG4</accession>
<gene>
    <name evidence="5" type="ORF">DI632_05295</name>
</gene>
<keyword evidence="3" id="KW-0812">Transmembrane</keyword>
<name>A0A2W4ZEG4_9SPHN</name>
<dbReference type="PANTHER" id="PTHR30576">
    <property type="entry name" value="COLANIC BIOSYNTHESIS UDP-GLUCOSE LIPID CARRIER TRANSFERASE"/>
    <property type="match status" value="1"/>
</dbReference>
<evidence type="ECO:0000313" key="6">
    <source>
        <dbReference type="Proteomes" id="UP000248614"/>
    </source>
</evidence>
<keyword evidence="3" id="KW-0472">Membrane</keyword>